<dbReference type="GO" id="GO:0003713">
    <property type="term" value="F:transcription coactivator activity"/>
    <property type="evidence" value="ECO:0007669"/>
    <property type="project" value="InterPro"/>
</dbReference>
<sequence length="308" mass="33809">MDANSWRAAQPLSQAQGGDATGIAAGPAAPAPASGALETGDWRAQLQPDSRQRIVNEIMETLKRHLPFSGQEELQELKKIAVRFEEKVYAAAKNQSDYLRKISLKMLSMETKSAQNPMANPLQANIANSSQNVQGIGSHAMQPQVNNQAQPLSVTMVSNQSQARQQLLSQNIQNTITSSGALPSAGSLTQTNMTNAVGQNSNLQNVQGIPAAAQSSVGNTMGHSNVVANSIRQMQERQQQVVSQQQQQSQASNTHLYQHQLRQQMLKKKFQSQVQQQHEQQQPNLLAYLFIFIFFLFLLVVISCMNSC</sequence>
<reference evidence="6" key="1">
    <citation type="submission" date="2022-07" db="EMBL/GenBank/DDBJ databases">
        <authorList>
            <person name="Macas J."/>
            <person name="Novak P."/>
            <person name="Neumann P."/>
        </authorList>
    </citation>
    <scope>NUCLEOTIDE SEQUENCE</scope>
</reference>
<keyword evidence="7" id="KW-1185">Reference proteome</keyword>
<accession>A0A9P0ZQ27</accession>
<dbReference type="Proteomes" id="UP001152484">
    <property type="component" value="Unassembled WGS sequence"/>
</dbReference>
<evidence type="ECO:0000256" key="2">
    <source>
        <dbReference type="ARBA" id="ARBA00023242"/>
    </source>
</evidence>
<evidence type="ECO:0000313" key="6">
    <source>
        <dbReference type="EMBL" id="CAH9110801.1"/>
    </source>
</evidence>
<dbReference type="InterPro" id="IPR044661">
    <property type="entry name" value="MED15a/b/c-like"/>
</dbReference>
<organism evidence="6 7">
    <name type="scientific">Cuscuta europaea</name>
    <name type="common">European dodder</name>
    <dbReference type="NCBI Taxonomy" id="41803"/>
    <lineage>
        <taxon>Eukaryota</taxon>
        <taxon>Viridiplantae</taxon>
        <taxon>Streptophyta</taxon>
        <taxon>Embryophyta</taxon>
        <taxon>Tracheophyta</taxon>
        <taxon>Spermatophyta</taxon>
        <taxon>Magnoliopsida</taxon>
        <taxon>eudicotyledons</taxon>
        <taxon>Gunneridae</taxon>
        <taxon>Pentapetalae</taxon>
        <taxon>asterids</taxon>
        <taxon>lamiids</taxon>
        <taxon>Solanales</taxon>
        <taxon>Convolvulaceae</taxon>
        <taxon>Cuscuteae</taxon>
        <taxon>Cuscuta</taxon>
        <taxon>Cuscuta subgen. Cuscuta</taxon>
    </lineage>
</organism>
<name>A0A9P0ZQ27_CUSEU</name>
<comment type="caution">
    <text evidence="6">The sequence shown here is derived from an EMBL/GenBank/DDBJ whole genome shotgun (WGS) entry which is preliminary data.</text>
</comment>
<dbReference type="AlphaFoldDB" id="A0A9P0ZQ27"/>
<feature type="domain" description="Mediator complex subunit 15 KIX" evidence="5">
    <location>
        <begin position="39"/>
        <end position="118"/>
    </location>
</feature>
<proteinExistence type="predicted"/>
<dbReference type="FunFam" id="1.10.246.20:FF:000003">
    <property type="entry name" value="Mediator of RNA polymerase II transcription subunit 15a"/>
    <property type="match status" value="1"/>
</dbReference>
<dbReference type="EMBL" id="CAMAPE010000054">
    <property type="protein sequence ID" value="CAH9110801.1"/>
    <property type="molecule type" value="Genomic_DNA"/>
</dbReference>
<dbReference type="Pfam" id="PF16987">
    <property type="entry name" value="KIX_2"/>
    <property type="match status" value="1"/>
</dbReference>
<feature type="transmembrane region" description="Helical" evidence="4">
    <location>
        <begin position="285"/>
        <end position="305"/>
    </location>
</feature>
<dbReference type="OrthoDB" id="1912459at2759"/>
<dbReference type="PANTHER" id="PTHR33137">
    <property type="entry name" value="MEDIATOR OF RNA POLYMERASE II TRANSCRIPTION SUBUNIT 15A-RELATED"/>
    <property type="match status" value="1"/>
</dbReference>
<dbReference type="SUPFAM" id="SSF47040">
    <property type="entry name" value="Kix domain of CBP (creb binding protein)"/>
    <property type="match status" value="1"/>
</dbReference>
<evidence type="ECO:0000313" key="7">
    <source>
        <dbReference type="Proteomes" id="UP001152484"/>
    </source>
</evidence>
<keyword evidence="4" id="KW-0472">Membrane</keyword>
<dbReference type="PANTHER" id="PTHR33137:SF4">
    <property type="entry name" value="MEDIATOR OF RNA POLYMERASE II TRANSCRIPTION SUBUNIT 15A-RELATED"/>
    <property type="match status" value="1"/>
</dbReference>
<dbReference type="InterPro" id="IPR036546">
    <property type="entry name" value="MED15_KIX"/>
</dbReference>
<dbReference type="GO" id="GO:0005634">
    <property type="term" value="C:nucleus"/>
    <property type="evidence" value="ECO:0007669"/>
    <property type="project" value="UniProtKB-SubCell"/>
</dbReference>
<dbReference type="Gene3D" id="1.10.246.20">
    <property type="entry name" value="Coactivator CBP, KIX domain"/>
    <property type="match status" value="1"/>
</dbReference>
<evidence type="ECO:0000256" key="1">
    <source>
        <dbReference type="ARBA" id="ARBA00004123"/>
    </source>
</evidence>
<evidence type="ECO:0000256" key="3">
    <source>
        <dbReference type="SAM" id="MobiDB-lite"/>
    </source>
</evidence>
<keyword evidence="2" id="KW-0539">Nucleus</keyword>
<evidence type="ECO:0000256" key="4">
    <source>
        <dbReference type="SAM" id="Phobius"/>
    </source>
</evidence>
<feature type="compositionally biased region" description="Low complexity" evidence="3">
    <location>
        <begin position="17"/>
        <end position="36"/>
    </location>
</feature>
<comment type="subcellular location">
    <subcellularLocation>
        <location evidence="1">Nucleus</location>
    </subcellularLocation>
</comment>
<dbReference type="InterPro" id="IPR036529">
    <property type="entry name" value="KIX_dom_sf"/>
</dbReference>
<keyword evidence="4" id="KW-1133">Transmembrane helix</keyword>
<protein>
    <recommendedName>
        <fullName evidence="5">Mediator complex subunit 15 KIX domain-containing protein</fullName>
    </recommendedName>
</protein>
<dbReference type="GO" id="GO:0031490">
    <property type="term" value="F:chromatin DNA binding"/>
    <property type="evidence" value="ECO:0007669"/>
    <property type="project" value="InterPro"/>
</dbReference>
<gene>
    <name evidence="6" type="ORF">CEURO_LOCUS18966</name>
</gene>
<evidence type="ECO:0000259" key="5">
    <source>
        <dbReference type="Pfam" id="PF16987"/>
    </source>
</evidence>
<feature type="region of interest" description="Disordered" evidence="3">
    <location>
        <begin position="1"/>
        <end position="36"/>
    </location>
</feature>
<keyword evidence="4" id="KW-0812">Transmembrane</keyword>